<feature type="region of interest" description="Disordered" evidence="6">
    <location>
        <begin position="211"/>
        <end position="266"/>
    </location>
</feature>
<evidence type="ECO:0000256" key="2">
    <source>
        <dbReference type="ARBA" id="ARBA00022491"/>
    </source>
</evidence>
<dbReference type="OrthoDB" id="70376at2759"/>
<organism evidence="7 8">
    <name type="scientific">Ambrosiozyma monospora</name>
    <name type="common">Yeast</name>
    <name type="synonym">Endomycopsis monosporus</name>
    <dbReference type="NCBI Taxonomy" id="43982"/>
    <lineage>
        <taxon>Eukaryota</taxon>
        <taxon>Fungi</taxon>
        <taxon>Dikarya</taxon>
        <taxon>Ascomycota</taxon>
        <taxon>Saccharomycotina</taxon>
        <taxon>Pichiomycetes</taxon>
        <taxon>Pichiales</taxon>
        <taxon>Pichiaceae</taxon>
        <taxon>Ambrosiozyma</taxon>
    </lineage>
</organism>
<keyword evidence="4" id="KW-0804">Transcription</keyword>
<evidence type="ECO:0000256" key="1">
    <source>
        <dbReference type="ARBA" id="ARBA00004123"/>
    </source>
</evidence>
<feature type="compositionally biased region" description="Basic and acidic residues" evidence="6">
    <location>
        <begin position="230"/>
        <end position="244"/>
    </location>
</feature>
<dbReference type="InterPro" id="IPR013907">
    <property type="entry name" value="Sds3"/>
</dbReference>
<feature type="compositionally biased region" description="Low complexity" evidence="6">
    <location>
        <begin position="164"/>
        <end position="177"/>
    </location>
</feature>
<sequence>MSEYQNNETAPTMSKKDKRRQQIQTKLTKMEHQFQNDKDYYYRESLVQLQYKLSSLHSGDNPNYVIKIRDFEELRDSELLRLRLDEEYQVNFINKEFKKDYEEAIEENEKIIQMVKTKLRDRILKKIKQLKEDKALIDIATSSTSSNHSSSRYHIQRGNRHADNSLTINNNNDSNGYNSGFESSSSFFFPNERRSRRSNNKRYDAYGRANISNGEESYDSGTGTANERAYGSDRKRQKTGDRHHSGNASGDDYSSAGEDSSKNRILTDNPKINEFLYGAEFLKRKEKASSRYSTRGYHGVPGLKVEEVNEDLQLLRSTLGAIKTHKKNASKDA</sequence>
<feature type="compositionally biased region" description="Polar residues" evidence="6">
    <location>
        <begin position="1"/>
        <end position="12"/>
    </location>
</feature>
<evidence type="ECO:0000313" key="7">
    <source>
        <dbReference type="EMBL" id="GMG20359.1"/>
    </source>
</evidence>
<accession>A0A9W7DCY0</accession>
<evidence type="ECO:0000256" key="5">
    <source>
        <dbReference type="ARBA" id="ARBA00023242"/>
    </source>
</evidence>
<keyword evidence="3" id="KW-0805">Transcription regulation</keyword>
<protein>
    <submittedName>
        <fullName evidence="7">Unnamed protein product</fullName>
    </submittedName>
</protein>
<dbReference type="Proteomes" id="UP001165063">
    <property type="component" value="Unassembled WGS sequence"/>
</dbReference>
<dbReference type="GO" id="GO:0005654">
    <property type="term" value="C:nucleoplasm"/>
    <property type="evidence" value="ECO:0007669"/>
    <property type="project" value="UniProtKB-ARBA"/>
</dbReference>
<proteinExistence type="predicted"/>
<comment type="subcellular location">
    <subcellularLocation>
        <location evidence="1">Nucleus</location>
    </subcellularLocation>
</comment>
<dbReference type="GO" id="GO:0010468">
    <property type="term" value="P:regulation of gene expression"/>
    <property type="evidence" value="ECO:0007669"/>
    <property type="project" value="UniProtKB-ARBA"/>
</dbReference>
<keyword evidence="2" id="KW-0678">Repressor</keyword>
<evidence type="ECO:0000256" key="3">
    <source>
        <dbReference type="ARBA" id="ARBA00023015"/>
    </source>
</evidence>
<evidence type="ECO:0000256" key="4">
    <source>
        <dbReference type="ARBA" id="ARBA00023163"/>
    </source>
</evidence>
<keyword evidence="5" id="KW-0539">Nucleus</keyword>
<feature type="region of interest" description="Disordered" evidence="6">
    <location>
        <begin position="142"/>
        <end position="177"/>
    </location>
</feature>
<gene>
    <name evidence="7" type="ORF">Amon01_000117700</name>
</gene>
<name>A0A9W7DCY0_AMBMO</name>
<evidence type="ECO:0000256" key="6">
    <source>
        <dbReference type="SAM" id="MobiDB-lite"/>
    </source>
</evidence>
<feature type="compositionally biased region" description="Polar residues" evidence="6">
    <location>
        <begin position="211"/>
        <end position="225"/>
    </location>
</feature>
<reference evidence="7" key="1">
    <citation type="submission" date="2023-04" db="EMBL/GenBank/DDBJ databases">
        <title>Ambrosiozyma monospora NBRC 1965.</title>
        <authorList>
            <person name="Ichikawa N."/>
            <person name="Sato H."/>
            <person name="Tonouchi N."/>
        </authorList>
    </citation>
    <scope>NUCLEOTIDE SEQUENCE</scope>
    <source>
        <strain evidence="7">NBRC 1965</strain>
    </source>
</reference>
<dbReference type="EMBL" id="BSXU01000350">
    <property type="protein sequence ID" value="GMG20359.1"/>
    <property type="molecule type" value="Genomic_DNA"/>
</dbReference>
<comment type="caution">
    <text evidence="7">The sequence shown here is derived from an EMBL/GenBank/DDBJ whole genome shotgun (WGS) entry which is preliminary data.</text>
</comment>
<dbReference type="PANTHER" id="PTHR21964">
    <property type="entry name" value="BREAST CANCER METASTASIS-SUPPRESSOR 1"/>
    <property type="match status" value="1"/>
</dbReference>
<dbReference type="Gene3D" id="1.20.5.1500">
    <property type="match status" value="1"/>
</dbReference>
<dbReference type="AlphaFoldDB" id="A0A9W7DCY0"/>
<feature type="region of interest" description="Disordered" evidence="6">
    <location>
        <begin position="1"/>
        <end position="23"/>
    </location>
</feature>
<dbReference type="SMART" id="SM01401">
    <property type="entry name" value="Sds3"/>
    <property type="match status" value="1"/>
</dbReference>
<evidence type="ECO:0000313" key="8">
    <source>
        <dbReference type="Proteomes" id="UP001165063"/>
    </source>
</evidence>
<keyword evidence="8" id="KW-1185">Reference proteome</keyword>
<dbReference type="Pfam" id="PF08598">
    <property type="entry name" value="Sds3"/>
    <property type="match status" value="1"/>
</dbReference>